<reference evidence="1 2" key="1">
    <citation type="submission" date="2019-07" db="EMBL/GenBank/DDBJ databases">
        <title>WGS assembly of Gossypium tomentosum.</title>
        <authorList>
            <person name="Chen Z.J."/>
            <person name="Sreedasyam A."/>
            <person name="Ando A."/>
            <person name="Song Q."/>
            <person name="De L."/>
            <person name="Hulse-Kemp A."/>
            <person name="Ding M."/>
            <person name="Ye W."/>
            <person name="Kirkbride R."/>
            <person name="Jenkins J."/>
            <person name="Plott C."/>
            <person name="Lovell J."/>
            <person name="Lin Y.-M."/>
            <person name="Vaughn R."/>
            <person name="Liu B."/>
            <person name="Li W."/>
            <person name="Simpson S."/>
            <person name="Scheffler B."/>
            <person name="Saski C."/>
            <person name="Grover C."/>
            <person name="Hu G."/>
            <person name="Conover J."/>
            <person name="Carlson J."/>
            <person name="Shu S."/>
            <person name="Boston L."/>
            <person name="Williams M."/>
            <person name="Peterson D."/>
            <person name="Mcgee K."/>
            <person name="Jones D."/>
            <person name="Wendel J."/>
            <person name="Stelly D."/>
            <person name="Grimwood J."/>
            <person name="Schmutz J."/>
        </authorList>
    </citation>
    <scope>NUCLEOTIDE SEQUENCE [LARGE SCALE GENOMIC DNA]</scope>
    <source>
        <strain evidence="1">7179.01</strain>
    </source>
</reference>
<organism evidence="1 2">
    <name type="scientific">Gossypium tomentosum</name>
    <name type="common">Hawaiian cotton</name>
    <name type="synonym">Gossypium sandvicense</name>
    <dbReference type="NCBI Taxonomy" id="34277"/>
    <lineage>
        <taxon>Eukaryota</taxon>
        <taxon>Viridiplantae</taxon>
        <taxon>Streptophyta</taxon>
        <taxon>Embryophyta</taxon>
        <taxon>Tracheophyta</taxon>
        <taxon>Spermatophyta</taxon>
        <taxon>Magnoliopsida</taxon>
        <taxon>eudicotyledons</taxon>
        <taxon>Gunneridae</taxon>
        <taxon>Pentapetalae</taxon>
        <taxon>rosids</taxon>
        <taxon>malvids</taxon>
        <taxon>Malvales</taxon>
        <taxon>Malvaceae</taxon>
        <taxon>Malvoideae</taxon>
        <taxon>Gossypium</taxon>
    </lineage>
</organism>
<gene>
    <name evidence="1" type="ORF">ES332_A07G224700v1</name>
</gene>
<protein>
    <submittedName>
        <fullName evidence="1">Uncharacterized protein</fullName>
    </submittedName>
</protein>
<sequence length="93" mass="10319">MQSEARGVYGVARVEECEATARGELIPGEAAAQTFLGFQFLKPKFRWWCKWRGSHDNGDAAGVPVAAVAEVNRPRCGTEFKGEARVFSFLFCF</sequence>
<evidence type="ECO:0000313" key="1">
    <source>
        <dbReference type="EMBL" id="TYI20258.1"/>
    </source>
</evidence>
<accession>A0A5D2PVS2</accession>
<proteinExistence type="predicted"/>
<keyword evidence="2" id="KW-1185">Reference proteome</keyword>
<dbReference type="Proteomes" id="UP000322667">
    <property type="component" value="Chromosome A07"/>
</dbReference>
<evidence type="ECO:0000313" key="2">
    <source>
        <dbReference type="Proteomes" id="UP000322667"/>
    </source>
</evidence>
<name>A0A5D2PVS2_GOSTO</name>
<dbReference type="EMBL" id="CM017616">
    <property type="protein sequence ID" value="TYI20258.1"/>
    <property type="molecule type" value="Genomic_DNA"/>
</dbReference>
<dbReference type="AlphaFoldDB" id="A0A5D2PVS2"/>